<dbReference type="AlphaFoldDB" id="Q2GG33"/>
<evidence type="ECO:0000256" key="8">
    <source>
        <dbReference type="ARBA" id="ARBA00022741"/>
    </source>
</evidence>
<keyword evidence="9" id="KW-0067">ATP-binding</keyword>
<dbReference type="GO" id="GO:0000049">
    <property type="term" value="F:tRNA binding"/>
    <property type="evidence" value="ECO:0007669"/>
    <property type="project" value="TreeGrafter"/>
</dbReference>
<comment type="subcellular location">
    <subcellularLocation>
        <location evidence="1">Cytoplasm</location>
    </subcellularLocation>
</comment>
<evidence type="ECO:0000313" key="13">
    <source>
        <dbReference type="EMBL" id="ABD45140.1"/>
    </source>
</evidence>
<dbReference type="InterPro" id="IPR050156">
    <property type="entry name" value="TC-AMP_synthase_SUA5"/>
</dbReference>
<keyword evidence="6" id="KW-0819">tRNA processing</keyword>
<dbReference type="GO" id="GO:0008033">
    <property type="term" value="P:tRNA processing"/>
    <property type="evidence" value="ECO:0007669"/>
    <property type="project" value="UniProtKB-KW"/>
</dbReference>
<evidence type="ECO:0000256" key="4">
    <source>
        <dbReference type="ARBA" id="ARBA00022490"/>
    </source>
</evidence>
<dbReference type="OrthoDB" id="9814580at2"/>
<dbReference type="GO" id="GO:0006450">
    <property type="term" value="P:regulation of translational fidelity"/>
    <property type="evidence" value="ECO:0007669"/>
    <property type="project" value="TreeGrafter"/>
</dbReference>
<keyword evidence="7" id="KW-0548">Nucleotidyltransferase</keyword>
<keyword evidence="4" id="KW-0963">Cytoplasm</keyword>
<accession>Q2GG33</accession>
<proteinExistence type="inferred from homology"/>
<evidence type="ECO:0000256" key="11">
    <source>
        <dbReference type="ARBA" id="ARBA00048366"/>
    </source>
</evidence>
<keyword evidence="5" id="KW-0808">Transferase</keyword>
<dbReference type="EC" id="2.7.7.87" evidence="3"/>
<dbReference type="eggNOG" id="COG0009">
    <property type="taxonomic scope" value="Bacteria"/>
</dbReference>
<dbReference type="EMBL" id="CP000236">
    <property type="protein sequence ID" value="ABD45140.1"/>
    <property type="molecule type" value="Genomic_DNA"/>
</dbReference>
<comment type="catalytic activity">
    <reaction evidence="11">
        <text>L-threonine + hydrogencarbonate + ATP = L-threonylcarbamoyladenylate + diphosphate + H2O</text>
        <dbReference type="Rhea" id="RHEA:36407"/>
        <dbReference type="ChEBI" id="CHEBI:15377"/>
        <dbReference type="ChEBI" id="CHEBI:17544"/>
        <dbReference type="ChEBI" id="CHEBI:30616"/>
        <dbReference type="ChEBI" id="CHEBI:33019"/>
        <dbReference type="ChEBI" id="CHEBI:57926"/>
        <dbReference type="ChEBI" id="CHEBI:73682"/>
        <dbReference type="EC" id="2.7.7.87"/>
    </reaction>
</comment>
<dbReference type="Pfam" id="PF01300">
    <property type="entry name" value="Sua5_yciO_yrdC"/>
    <property type="match status" value="1"/>
</dbReference>
<dbReference type="HOGENOM" id="CLU_031397_3_0_5"/>
<dbReference type="InterPro" id="IPR006070">
    <property type="entry name" value="Sua5-like_dom"/>
</dbReference>
<evidence type="ECO:0000313" key="14">
    <source>
        <dbReference type="Proteomes" id="UP000008320"/>
    </source>
</evidence>
<evidence type="ECO:0000259" key="12">
    <source>
        <dbReference type="PROSITE" id="PS51163"/>
    </source>
</evidence>
<dbReference type="PROSITE" id="PS51163">
    <property type="entry name" value="YRDC"/>
    <property type="match status" value="1"/>
</dbReference>
<feature type="domain" description="YrdC-like" evidence="12">
    <location>
        <begin position="1"/>
        <end position="182"/>
    </location>
</feature>
<dbReference type="InterPro" id="IPR017945">
    <property type="entry name" value="DHBP_synth_RibB-like_a/b_dom"/>
</dbReference>
<evidence type="ECO:0000256" key="7">
    <source>
        <dbReference type="ARBA" id="ARBA00022695"/>
    </source>
</evidence>
<evidence type="ECO:0000256" key="9">
    <source>
        <dbReference type="ARBA" id="ARBA00022840"/>
    </source>
</evidence>
<keyword evidence="14" id="KW-1185">Reference proteome</keyword>
<evidence type="ECO:0000256" key="10">
    <source>
        <dbReference type="ARBA" id="ARBA00029774"/>
    </source>
</evidence>
<reference evidence="13 14" key="1">
    <citation type="journal article" date="2006" name="PLoS Genet.">
        <title>Comparative genomics of emerging human ehrlichiosis agents.</title>
        <authorList>
            <person name="Dunning Hotopp J.C."/>
            <person name="Lin M."/>
            <person name="Madupu R."/>
            <person name="Crabtree J."/>
            <person name="Angiuoli S.V."/>
            <person name="Eisen J.A."/>
            <person name="Seshadri R."/>
            <person name="Ren Q."/>
            <person name="Wu M."/>
            <person name="Utterback T.R."/>
            <person name="Smith S."/>
            <person name="Lewis M."/>
            <person name="Khouri H."/>
            <person name="Zhang C."/>
            <person name="Niu H."/>
            <person name="Lin Q."/>
            <person name="Ohashi N."/>
            <person name="Zhi N."/>
            <person name="Nelson W."/>
            <person name="Brinkac L.M."/>
            <person name="Dodson R.J."/>
            <person name="Rosovitz M.J."/>
            <person name="Sundaram J."/>
            <person name="Daugherty S.C."/>
            <person name="Davidsen T."/>
            <person name="Durkin A.S."/>
            <person name="Gwinn M."/>
            <person name="Haft D.H."/>
            <person name="Selengut J.D."/>
            <person name="Sullivan S.A."/>
            <person name="Zafar N."/>
            <person name="Zhou L."/>
            <person name="Benahmed F."/>
            <person name="Forberger H."/>
            <person name="Halpin R."/>
            <person name="Mulligan S."/>
            <person name="Robinson J."/>
            <person name="White O."/>
            <person name="Rikihisa Y."/>
            <person name="Tettelin H."/>
        </authorList>
    </citation>
    <scope>NUCLEOTIDE SEQUENCE [LARGE SCALE GENOMIC DNA]</scope>
    <source>
        <strain evidence="14">ATCC CRL-10679 / Arkansas</strain>
    </source>
</reference>
<name>Q2GG33_EHRCR</name>
<evidence type="ECO:0000256" key="3">
    <source>
        <dbReference type="ARBA" id="ARBA00012584"/>
    </source>
</evidence>
<comment type="similarity">
    <text evidence="2">Belongs to the SUA5 family.</text>
</comment>
<dbReference type="GO" id="GO:0005524">
    <property type="term" value="F:ATP binding"/>
    <property type="evidence" value="ECO:0007669"/>
    <property type="project" value="UniProtKB-KW"/>
</dbReference>
<dbReference type="STRING" id="205920.ECH_0802"/>
<evidence type="ECO:0000256" key="2">
    <source>
        <dbReference type="ARBA" id="ARBA00007663"/>
    </source>
</evidence>
<dbReference type="NCBIfam" id="TIGR00057">
    <property type="entry name" value="L-threonylcarbamoyladenylate synthase"/>
    <property type="match status" value="1"/>
</dbReference>
<dbReference type="Proteomes" id="UP000008320">
    <property type="component" value="Chromosome"/>
</dbReference>
<dbReference type="KEGG" id="ech:ECH_0802"/>
<organism evidence="13 14">
    <name type="scientific">Ehrlichia chaffeensis (strain ATCC CRL-10679 / Arkansas)</name>
    <dbReference type="NCBI Taxonomy" id="205920"/>
    <lineage>
        <taxon>Bacteria</taxon>
        <taxon>Pseudomonadati</taxon>
        <taxon>Pseudomonadota</taxon>
        <taxon>Alphaproteobacteria</taxon>
        <taxon>Rickettsiales</taxon>
        <taxon>Anaplasmataceae</taxon>
        <taxon>Ehrlichia</taxon>
    </lineage>
</organism>
<evidence type="ECO:0000256" key="6">
    <source>
        <dbReference type="ARBA" id="ARBA00022694"/>
    </source>
</evidence>
<dbReference type="GO" id="GO:0005737">
    <property type="term" value="C:cytoplasm"/>
    <property type="evidence" value="ECO:0007669"/>
    <property type="project" value="UniProtKB-SubCell"/>
</dbReference>
<dbReference type="GO" id="GO:0061710">
    <property type="term" value="F:L-threonylcarbamoyladenylate synthase"/>
    <property type="evidence" value="ECO:0007669"/>
    <property type="project" value="UniProtKB-EC"/>
</dbReference>
<dbReference type="RefSeq" id="WP_006009804.1">
    <property type="nucleotide sequence ID" value="NC_007799.1"/>
</dbReference>
<evidence type="ECO:0000256" key="1">
    <source>
        <dbReference type="ARBA" id="ARBA00004496"/>
    </source>
</evidence>
<sequence>MISEAVQALKNKHLILFPTETVYALAGSAYSIEAVQKIYQIKGRSYNKPLSLLLSNIDKIKQFSTLTEHTFKIIQKLSPGPVTFVLPIHNYNKLPRQFFNDTIGIRIPDHPIALEILSNFDNPVVGTSVNISGQPSVTASHQVQETIKQHISVIIEDDSLVNGIESTVIDLTSYKILRTGAVSEKKIQDIIHSI</sequence>
<dbReference type="GO" id="GO:0003725">
    <property type="term" value="F:double-stranded RNA binding"/>
    <property type="evidence" value="ECO:0007669"/>
    <property type="project" value="InterPro"/>
</dbReference>
<evidence type="ECO:0000256" key="5">
    <source>
        <dbReference type="ARBA" id="ARBA00022679"/>
    </source>
</evidence>
<dbReference type="PANTHER" id="PTHR17490:SF16">
    <property type="entry name" value="THREONYLCARBAMOYL-AMP SYNTHASE"/>
    <property type="match status" value="1"/>
</dbReference>
<dbReference type="SUPFAM" id="SSF55821">
    <property type="entry name" value="YrdC/RibB"/>
    <property type="match status" value="1"/>
</dbReference>
<dbReference type="Gene3D" id="3.90.870.10">
    <property type="entry name" value="DHBP synthase"/>
    <property type="match status" value="1"/>
</dbReference>
<keyword evidence="8" id="KW-0547">Nucleotide-binding</keyword>
<protein>
    <recommendedName>
        <fullName evidence="10">L-threonylcarbamoyladenylate synthase</fullName>
        <ecNumber evidence="3">2.7.7.87</ecNumber>
    </recommendedName>
    <alternativeName>
        <fullName evidence="10">L-threonylcarbamoyladenylate synthase</fullName>
    </alternativeName>
</protein>
<gene>
    <name evidence="13" type="ordered locus">ECH_0802</name>
</gene>
<dbReference type="PANTHER" id="PTHR17490">
    <property type="entry name" value="SUA5"/>
    <property type="match status" value="1"/>
</dbReference>